<reference evidence="13" key="2">
    <citation type="submission" date="2025-09" db="UniProtKB">
        <authorList>
            <consortium name="Ensembl"/>
        </authorList>
    </citation>
    <scope>IDENTIFICATION</scope>
</reference>
<dbReference type="InterPro" id="IPR043502">
    <property type="entry name" value="DNA/RNA_pol_sf"/>
</dbReference>
<dbReference type="InterPro" id="IPR016251">
    <property type="entry name" value="Tyr_kinase_non-rcpt_Jak/Tyk2"/>
</dbReference>
<evidence type="ECO:0000256" key="6">
    <source>
        <dbReference type="ARBA" id="ARBA00023137"/>
    </source>
</evidence>
<dbReference type="InterPro" id="IPR011009">
    <property type="entry name" value="Kinase-like_dom_sf"/>
</dbReference>
<evidence type="ECO:0000256" key="4">
    <source>
        <dbReference type="ARBA" id="ARBA00022777"/>
    </source>
</evidence>
<dbReference type="Pfam" id="PF18379">
    <property type="entry name" value="FERM_F1"/>
    <property type="match status" value="1"/>
</dbReference>
<dbReference type="GO" id="GO:0019221">
    <property type="term" value="P:cytokine-mediated signaling pathway"/>
    <property type="evidence" value="ECO:0007669"/>
    <property type="project" value="TreeGrafter"/>
</dbReference>
<keyword evidence="6 9" id="KW-0829">Tyrosine-protein kinase</keyword>
<feature type="domain" description="FERM" evidence="11">
    <location>
        <begin position="34"/>
        <end position="420"/>
    </location>
</feature>
<dbReference type="CDD" id="cd14473">
    <property type="entry name" value="FERM_B-lobe"/>
    <property type="match status" value="1"/>
</dbReference>
<dbReference type="Pfam" id="PF21990">
    <property type="entry name" value="SH2_1"/>
    <property type="match status" value="1"/>
</dbReference>
<dbReference type="Pfam" id="PF17887">
    <property type="entry name" value="Jak1_Phl"/>
    <property type="match status" value="1"/>
</dbReference>
<dbReference type="SUPFAM" id="SSF55550">
    <property type="entry name" value="SH2 domain"/>
    <property type="match status" value="1"/>
</dbReference>
<dbReference type="Pfam" id="PF00078">
    <property type="entry name" value="RVT_1"/>
    <property type="match status" value="1"/>
</dbReference>
<dbReference type="PRINTS" id="PR00109">
    <property type="entry name" value="TYRKINASE"/>
</dbReference>
<dbReference type="FunCoup" id="A0A3Q3ELU2">
    <property type="interactions" value="818"/>
</dbReference>
<dbReference type="Pfam" id="PF07714">
    <property type="entry name" value="PK_Tyr_Ser-Thr"/>
    <property type="match status" value="2"/>
</dbReference>
<evidence type="ECO:0000313" key="13">
    <source>
        <dbReference type="Ensembl" id="ENSLBEP00000008428.1"/>
    </source>
</evidence>
<dbReference type="CDD" id="cd01650">
    <property type="entry name" value="RT_nLTR_like"/>
    <property type="match status" value="1"/>
</dbReference>
<dbReference type="InterPro" id="IPR035963">
    <property type="entry name" value="FERM_2"/>
</dbReference>
<feature type="domain" description="Protein kinase" evidence="10">
    <location>
        <begin position="584"/>
        <end position="861"/>
    </location>
</feature>
<evidence type="ECO:0000256" key="3">
    <source>
        <dbReference type="ARBA" id="ARBA00022737"/>
    </source>
</evidence>
<keyword evidence="5" id="KW-0727">SH2 domain</keyword>
<dbReference type="SUPFAM" id="SSF50729">
    <property type="entry name" value="PH domain-like"/>
    <property type="match status" value="1"/>
</dbReference>
<dbReference type="InParanoid" id="A0A3Q3ELU2"/>
<keyword evidence="8 9" id="KW-0067">ATP-binding</keyword>
<dbReference type="PROSITE" id="PS50878">
    <property type="entry name" value="RT_POL"/>
    <property type="match status" value="1"/>
</dbReference>
<dbReference type="PRINTS" id="PR01823">
    <property type="entry name" value="JANUSKINASE"/>
</dbReference>
<keyword evidence="2 9" id="KW-0808">Transferase</keyword>
<keyword evidence="3" id="KW-0677">Repeat</keyword>
<dbReference type="GO" id="GO:0007259">
    <property type="term" value="P:cell surface receptor signaling pathway via JAK-STAT"/>
    <property type="evidence" value="ECO:0007669"/>
    <property type="project" value="TreeGrafter"/>
</dbReference>
<dbReference type="InterPro" id="IPR041155">
    <property type="entry name" value="FERM_F1"/>
</dbReference>
<dbReference type="GeneTree" id="ENSGT00940000157092"/>
<evidence type="ECO:0000259" key="11">
    <source>
        <dbReference type="PROSITE" id="PS50057"/>
    </source>
</evidence>
<dbReference type="SMART" id="SM00252">
    <property type="entry name" value="SH2"/>
    <property type="match status" value="1"/>
</dbReference>
<dbReference type="Ensembl" id="ENSLBET00000008851.1">
    <property type="protein sequence ID" value="ENSLBEP00000008428.1"/>
    <property type="gene ID" value="ENSLBEG00000006464.1"/>
</dbReference>
<keyword evidence="1" id="KW-0597">Phosphoprotein</keyword>
<dbReference type="InterPro" id="IPR051286">
    <property type="entry name" value="JAK"/>
</dbReference>
<dbReference type="GO" id="GO:0030154">
    <property type="term" value="P:cell differentiation"/>
    <property type="evidence" value="ECO:0007669"/>
    <property type="project" value="TreeGrafter"/>
</dbReference>
<dbReference type="InterPro" id="IPR020776">
    <property type="entry name" value="Tyr_kinase_non-rcpt_Jak1"/>
</dbReference>
<dbReference type="GO" id="GO:0060397">
    <property type="term" value="P:growth hormone receptor signaling pathway via JAK-STAT"/>
    <property type="evidence" value="ECO:0007669"/>
    <property type="project" value="TreeGrafter"/>
</dbReference>
<dbReference type="GO" id="GO:0005524">
    <property type="term" value="F:ATP binding"/>
    <property type="evidence" value="ECO:0007669"/>
    <property type="project" value="UniProtKB-UniRule"/>
</dbReference>
<dbReference type="InterPro" id="IPR000299">
    <property type="entry name" value="FERM_domain"/>
</dbReference>
<proteinExistence type="inferred from homology"/>
<keyword evidence="14" id="KW-1185">Reference proteome</keyword>
<dbReference type="Gene3D" id="3.30.200.20">
    <property type="entry name" value="Phosphorylase Kinase, domain 1"/>
    <property type="match status" value="2"/>
</dbReference>
<dbReference type="InterPro" id="IPR041046">
    <property type="entry name" value="FERM_F2"/>
</dbReference>
<organism evidence="13 14">
    <name type="scientific">Labrus bergylta</name>
    <name type="common">ballan wrasse</name>
    <dbReference type="NCBI Taxonomy" id="56723"/>
    <lineage>
        <taxon>Eukaryota</taxon>
        <taxon>Metazoa</taxon>
        <taxon>Chordata</taxon>
        <taxon>Craniata</taxon>
        <taxon>Vertebrata</taxon>
        <taxon>Euteleostomi</taxon>
        <taxon>Actinopterygii</taxon>
        <taxon>Neopterygii</taxon>
        <taxon>Teleostei</taxon>
        <taxon>Neoteleostei</taxon>
        <taxon>Acanthomorphata</taxon>
        <taxon>Eupercaria</taxon>
        <taxon>Labriformes</taxon>
        <taxon>Labridae</taxon>
        <taxon>Labrus</taxon>
    </lineage>
</organism>
<evidence type="ECO:0000259" key="10">
    <source>
        <dbReference type="PROSITE" id="PS50011"/>
    </source>
</evidence>
<dbReference type="Gene3D" id="3.30.505.10">
    <property type="entry name" value="SH2 domain"/>
    <property type="match status" value="1"/>
</dbReference>
<dbReference type="GO" id="GO:0005131">
    <property type="term" value="F:growth hormone receptor binding"/>
    <property type="evidence" value="ECO:0007669"/>
    <property type="project" value="TreeGrafter"/>
</dbReference>
<feature type="binding site" evidence="8">
    <location>
        <position position="912"/>
    </location>
    <ligand>
        <name>ATP</name>
        <dbReference type="ChEBI" id="CHEBI:30616"/>
    </ligand>
</feature>
<dbReference type="PROSITE" id="PS50011">
    <property type="entry name" value="PROTEIN_KINASE_DOM"/>
    <property type="match status" value="2"/>
</dbReference>
<protein>
    <recommendedName>
        <fullName evidence="9">Tyrosine-protein kinase</fullName>
        <ecNumber evidence="9">2.7.10.2</ecNumber>
    </recommendedName>
</protein>
<dbReference type="FunFam" id="3.30.200.20:FF:000135">
    <property type="entry name" value="Tyrosine-protein kinase"/>
    <property type="match status" value="1"/>
</dbReference>
<evidence type="ECO:0000256" key="1">
    <source>
        <dbReference type="ARBA" id="ARBA00022553"/>
    </source>
</evidence>
<dbReference type="GO" id="GO:0035556">
    <property type="term" value="P:intracellular signal transduction"/>
    <property type="evidence" value="ECO:0007669"/>
    <property type="project" value="InterPro"/>
</dbReference>
<dbReference type="Gene3D" id="1.10.510.10">
    <property type="entry name" value="Transferase(Phosphotransferase) domain 1"/>
    <property type="match status" value="1"/>
</dbReference>
<feature type="domain" description="Reverse transcriptase" evidence="12">
    <location>
        <begin position="1035"/>
        <end position="1301"/>
    </location>
</feature>
<dbReference type="SMART" id="SM00295">
    <property type="entry name" value="B41"/>
    <property type="match status" value="1"/>
</dbReference>
<dbReference type="PROSITE" id="PS00107">
    <property type="entry name" value="PROTEIN_KINASE_ATP"/>
    <property type="match status" value="1"/>
</dbReference>
<dbReference type="InterPro" id="IPR000980">
    <property type="entry name" value="SH2"/>
</dbReference>
<dbReference type="InterPro" id="IPR000719">
    <property type="entry name" value="Prot_kinase_dom"/>
</dbReference>
<keyword evidence="4 9" id="KW-0418">Kinase</keyword>
<accession>A0A3Q3ELU2</accession>
<evidence type="ECO:0000313" key="14">
    <source>
        <dbReference type="Proteomes" id="UP000261660"/>
    </source>
</evidence>
<name>A0A3Q3ELU2_9LABR</name>
<keyword evidence="8 9" id="KW-0547">Nucleotide-binding</keyword>
<dbReference type="InterPro" id="IPR036860">
    <property type="entry name" value="SH2_dom_sf"/>
</dbReference>
<evidence type="ECO:0000256" key="5">
    <source>
        <dbReference type="ARBA" id="ARBA00022999"/>
    </source>
</evidence>
<dbReference type="Pfam" id="PF18377">
    <property type="entry name" value="FERM_F2"/>
    <property type="match status" value="1"/>
</dbReference>
<evidence type="ECO:0000256" key="2">
    <source>
        <dbReference type="ARBA" id="ARBA00022679"/>
    </source>
</evidence>
<dbReference type="PANTHER" id="PTHR45807">
    <property type="entry name" value="TYROSINE-PROTEIN KINASE HOPSCOTCH"/>
    <property type="match status" value="1"/>
</dbReference>
<dbReference type="SUPFAM" id="SSF56672">
    <property type="entry name" value="DNA/RNA polymerases"/>
    <property type="match status" value="1"/>
</dbReference>
<sequence>MPTLWVMELGRQLCGKMRRSSRKAQFSSAPTSTWGLEIHFYSPEVHQLEFFKGCYTAEELCVEAAKQCSISPLCHNLFAMYNETDDIWYPPNYEFKITDDTSLKLHYRMRFYFRNWHGTTEGESPVWRHCISKLKGGLSPQKTPEGTPLLDEASLDYLFAQGQHDFQKGVVPLRIAQSEAEQHEIENECLGMAVLAITHYAKRLDMPLSTASHEISYKRFIPESLNRNIKQRNVLTRIRINNVFKKFLSEFNRRTIKDSNITPYDLKIKYLATLEGLTSGLGSELIEPVTLSVTQDGELSNGGYYGYYNQSQEQSPSQNLEASYDTVVRVTGTTGISWKKKTPTITLSRVVKQKKEAKESECWEVFCDFHEITHTVIKDVTVTIFRQDNKRMELRMASRAEAQAFAALVDGYFRLTVDAHHFLCKEVAPASVVDNIKNGCHGPICTEYAIHKLRQDGNEEGTYILRWSCTDYQYIIITVVCTEIDLRESRSVRQYKNFQIEVASDGFRLYGTETFRPTLAELLEHLEGQSLRTDNLQFELLRCCPPQPREVSNLLVVTKERAPVPQTPVQESQLSFHRILKEEIEQEEHLGLGTRTNIYSGTLRVKSEEEEDDVGYSSFQEVKVVLKVLGSGHRDISLAFFETASMMRQVSYKHIVLLYGVCVRHQENIMVEEFVQLGPLDLFMRRQTSPLSTPWKFQVAKQLASALSYLEDKKLVHGFVCSKNILLARDGLGTDEGGPFIKLSDPGIPITVLTREECVHRIPWIAPECVRNVSSLSVAADKWGFGTTLWEICYDGEVPLKDKKLTEKERFYDRECQLATPDCKELAELMTHCMNYDPKKRPFFRAIVRDIDMLEEKNPSIIPKPTPEVDPTVFEKRFLRKVRDLGEGHFGKVELCRYDPREDKTGELVAVKSLKPENREEQSTNLSREIDILKGLYHDNIVKYKGICLEEGELGRILTYIYTHTQTQTHKNTHTLAEFRGTSEGSQIQIDEMDVWRTLKQTSVRKSHGPDCITGQLLKNCGLFLSGIFTFTFQLSLSQKKVPALWKESTVVPVAKVTNPKELNDYRPVALTSLVMKGLESIVKRSLLNMSESIIDPLQFAYQARKGVDDATVTLMDLVVGHLEGLKTHARLCFVDFSSAFNCMQPHILARRLSKIPDFDFGTSCWLVDFLTMRSQRTRVNDSFSEASMCSTGSPQGCVLSPLLFMLYTNDCQSEFQSRFIVKFADDSVIVSLLQEHEVGHGPVLDNFLKWCNDSNLHLNVCKTKEMLIDFRKNPPDKAPTLINSTAVETVTQYKYLGTILDEKLKN</sequence>
<comment type="similarity">
    <text evidence="9">Belongs to the protein kinase superfamily. Tyr protein kinase family.</text>
</comment>
<dbReference type="PRINTS" id="PR01824">
    <property type="entry name" value="JANUSKINASE1"/>
</dbReference>
<dbReference type="GO" id="GO:0005829">
    <property type="term" value="C:cytosol"/>
    <property type="evidence" value="ECO:0007669"/>
    <property type="project" value="TreeGrafter"/>
</dbReference>
<dbReference type="InterPro" id="IPR000477">
    <property type="entry name" value="RT_dom"/>
</dbReference>
<reference evidence="13" key="1">
    <citation type="submission" date="2025-08" db="UniProtKB">
        <authorList>
            <consortium name="Ensembl"/>
        </authorList>
    </citation>
    <scope>IDENTIFICATION</scope>
</reference>
<feature type="domain" description="Protein kinase" evidence="10">
    <location>
        <begin position="879"/>
        <end position="1307"/>
    </location>
</feature>
<dbReference type="EC" id="2.7.10.2" evidence="9"/>
<dbReference type="PANTHER" id="PTHR45807:SF5">
    <property type="entry name" value="TYROSINE-PROTEIN KINASE JAK1"/>
    <property type="match status" value="1"/>
</dbReference>
<evidence type="ECO:0000256" key="8">
    <source>
        <dbReference type="PROSITE-ProRule" id="PRU10141"/>
    </source>
</evidence>
<dbReference type="Proteomes" id="UP000261660">
    <property type="component" value="Unplaced"/>
</dbReference>
<dbReference type="SUPFAM" id="SSF56112">
    <property type="entry name" value="Protein kinase-like (PK-like)"/>
    <property type="match status" value="2"/>
</dbReference>
<dbReference type="InterPro" id="IPR017441">
    <property type="entry name" value="Protein_kinase_ATP_BS"/>
</dbReference>
<dbReference type="InterPro" id="IPR019748">
    <property type="entry name" value="FERM_central"/>
</dbReference>
<dbReference type="FunFam" id="1.10.510.10:FF:000110">
    <property type="entry name" value="Tyrosine-protein kinase"/>
    <property type="match status" value="1"/>
</dbReference>
<evidence type="ECO:0000256" key="7">
    <source>
        <dbReference type="ARBA" id="ARBA00051245"/>
    </source>
</evidence>
<dbReference type="STRING" id="56723.ENSLBEP00000008428"/>
<evidence type="ECO:0000259" key="12">
    <source>
        <dbReference type="PROSITE" id="PS50878"/>
    </source>
</evidence>
<dbReference type="InterPro" id="IPR001245">
    <property type="entry name" value="Ser-Thr/Tyr_kinase_cat_dom"/>
</dbReference>
<dbReference type="InterPro" id="IPR019749">
    <property type="entry name" value="Band_41_domain"/>
</dbReference>
<comment type="catalytic activity">
    <reaction evidence="7 9">
        <text>L-tyrosyl-[protein] + ATP = O-phospho-L-tyrosyl-[protein] + ADP + H(+)</text>
        <dbReference type="Rhea" id="RHEA:10596"/>
        <dbReference type="Rhea" id="RHEA-COMP:10136"/>
        <dbReference type="Rhea" id="RHEA-COMP:20101"/>
        <dbReference type="ChEBI" id="CHEBI:15378"/>
        <dbReference type="ChEBI" id="CHEBI:30616"/>
        <dbReference type="ChEBI" id="CHEBI:46858"/>
        <dbReference type="ChEBI" id="CHEBI:61978"/>
        <dbReference type="ChEBI" id="CHEBI:456216"/>
        <dbReference type="EC" id="2.7.10.2"/>
    </reaction>
</comment>
<dbReference type="SUPFAM" id="SSF47031">
    <property type="entry name" value="Second domain of FERM"/>
    <property type="match status" value="1"/>
</dbReference>
<dbReference type="GO" id="GO:0004715">
    <property type="term" value="F:non-membrane spanning protein tyrosine kinase activity"/>
    <property type="evidence" value="ECO:0007669"/>
    <property type="project" value="UniProtKB-EC"/>
</dbReference>
<dbReference type="InterPro" id="IPR041381">
    <property type="entry name" value="JAK1-3/TYK2_PHL_dom"/>
</dbReference>
<evidence type="ECO:0000256" key="9">
    <source>
        <dbReference type="RuleBase" id="RU362096"/>
    </source>
</evidence>
<dbReference type="GO" id="GO:0016020">
    <property type="term" value="C:membrane"/>
    <property type="evidence" value="ECO:0007669"/>
    <property type="project" value="InterPro"/>
</dbReference>
<dbReference type="PROSITE" id="PS50057">
    <property type="entry name" value="FERM_3"/>
    <property type="match status" value="1"/>
</dbReference>